<dbReference type="GO" id="GO:0005886">
    <property type="term" value="C:plasma membrane"/>
    <property type="evidence" value="ECO:0007669"/>
    <property type="project" value="UniProtKB-SubCell"/>
</dbReference>
<dbReference type="STRING" id="252305.OB2597_13283"/>
<dbReference type="eggNOG" id="COG2717">
    <property type="taxonomic scope" value="Bacteria"/>
</dbReference>
<evidence type="ECO:0000256" key="4">
    <source>
        <dbReference type="ARBA" id="ARBA00022989"/>
    </source>
</evidence>
<evidence type="ECO:0000256" key="1">
    <source>
        <dbReference type="ARBA" id="ARBA00004141"/>
    </source>
</evidence>
<dbReference type="GO" id="GO:0010181">
    <property type="term" value="F:FMN binding"/>
    <property type="evidence" value="ECO:0007669"/>
    <property type="project" value="UniProtKB-UniRule"/>
</dbReference>
<feature type="transmembrane region" description="Helical" evidence="7">
    <location>
        <begin position="121"/>
        <end position="138"/>
    </location>
</feature>
<keyword evidence="7" id="KW-0288">FMN</keyword>
<feature type="transmembrane region" description="Helical" evidence="7">
    <location>
        <begin position="88"/>
        <end position="109"/>
    </location>
</feature>
<feature type="transmembrane region" description="Helical" evidence="7">
    <location>
        <begin position="158"/>
        <end position="176"/>
    </location>
</feature>
<dbReference type="NCBIfam" id="NF003833">
    <property type="entry name" value="PRK05419.1-5"/>
    <property type="match status" value="1"/>
</dbReference>
<keyword evidence="7" id="KW-0479">Metal-binding</keyword>
<comment type="cofactor">
    <cofactor evidence="7">
        <name>heme b</name>
        <dbReference type="ChEBI" id="CHEBI:60344"/>
    </cofactor>
    <text evidence="7">Binds 1 heme b (iron(II)-protoporphyrin IX) group per subunit.</text>
</comment>
<dbReference type="GO" id="GO:0030091">
    <property type="term" value="P:protein repair"/>
    <property type="evidence" value="ECO:0007669"/>
    <property type="project" value="UniProtKB-UniRule"/>
</dbReference>
<evidence type="ECO:0000256" key="7">
    <source>
        <dbReference type="HAMAP-Rule" id="MF_01207"/>
    </source>
</evidence>
<feature type="domain" description="Ferric oxidoreductase" evidence="8">
    <location>
        <begin position="56"/>
        <end position="166"/>
    </location>
</feature>
<dbReference type="OrthoDB" id="9788328at2"/>
<comment type="subcellular location">
    <subcellularLocation>
        <location evidence="7">Cell membrane</location>
        <topology evidence="7">Multi-pass membrane protein</topology>
    </subcellularLocation>
    <subcellularLocation>
        <location evidence="1">Membrane</location>
        <topology evidence="1">Multi-pass membrane protein</topology>
    </subcellularLocation>
</comment>
<comment type="caution">
    <text evidence="9">The sequence shown here is derived from an EMBL/GenBank/DDBJ whole genome shotgun (WGS) entry which is preliminary data.</text>
</comment>
<dbReference type="Pfam" id="PF01794">
    <property type="entry name" value="Ferric_reduct"/>
    <property type="match status" value="1"/>
</dbReference>
<dbReference type="InterPro" id="IPR022837">
    <property type="entry name" value="MsrQ-like"/>
</dbReference>
<evidence type="ECO:0000256" key="6">
    <source>
        <dbReference type="ARBA" id="ARBA00023136"/>
    </source>
</evidence>
<keyword evidence="3 7" id="KW-0812">Transmembrane</keyword>
<keyword evidence="7" id="KW-0349">Heme</keyword>
<dbReference type="GO" id="GO:0009055">
    <property type="term" value="F:electron transfer activity"/>
    <property type="evidence" value="ECO:0007669"/>
    <property type="project" value="UniProtKB-UniRule"/>
</dbReference>
<dbReference type="EMBL" id="AAMO01000005">
    <property type="protein sequence ID" value="EAQ03119.1"/>
    <property type="molecule type" value="Genomic_DNA"/>
</dbReference>
<evidence type="ECO:0000313" key="10">
    <source>
        <dbReference type="Proteomes" id="UP000004318"/>
    </source>
</evidence>
<reference evidence="9 10" key="1">
    <citation type="journal article" date="2010" name="J. Bacteriol.">
        <title>Genome sequences of Oceanicola granulosus HTCC2516(T) and Oceanicola batsensis HTCC2597(TDelta).</title>
        <authorList>
            <person name="Thrash J.C."/>
            <person name="Cho J.C."/>
            <person name="Vergin K.L."/>
            <person name="Giovannoni S.J."/>
        </authorList>
    </citation>
    <scope>NUCLEOTIDE SEQUENCE [LARGE SCALE GENOMIC DNA]</scope>
    <source>
        <strain evidence="10">ATCC BAA-863 / DSM 15984 / KCTC 12145 / HTCC2597</strain>
    </source>
</reference>
<dbReference type="GO" id="GO:0046872">
    <property type="term" value="F:metal ion binding"/>
    <property type="evidence" value="ECO:0007669"/>
    <property type="project" value="UniProtKB-KW"/>
</dbReference>
<keyword evidence="6 7" id="KW-0472">Membrane</keyword>
<dbReference type="GO" id="GO:0016679">
    <property type="term" value="F:oxidoreductase activity, acting on diphenols and related substances as donors"/>
    <property type="evidence" value="ECO:0007669"/>
    <property type="project" value="TreeGrafter"/>
</dbReference>
<proteinExistence type="inferred from homology"/>
<keyword evidence="4 7" id="KW-1133">Transmembrane helix</keyword>
<dbReference type="Proteomes" id="UP000004318">
    <property type="component" value="Unassembled WGS sequence"/>
</dbReference>
<name>A3TY85_PSEBH</name>
<dbReference type="AlphaFoldDB" id="A3TY85"/>
<evidence type="ECO:0000256" key="3">
    <source>
        <dbReference type="ARBA" id="ARBA00022692"/>
    </source>
</evidence>
<comment type="function">
    <text evidence="7">Part of the MsrPQ system that repairs oxidized periplasmic proteins containing methionine sulfoxide residues (Met-O), using respiratory chain electrons. Thus protects these proteins from oxidative-stress damage caused by reactive species of oxygen and chlorine generated by the host defense mechanisms. MsrPQ is essential for the maintenance of envelope integrity under bleach stress, rescuing a wide series of structurally unrelated periplasmic proteins from methionine oxidation. MsrQ provides electrons for reduction to the reductase catalytic subunit MsrP, using the quinone pool of the respiratory chain.</text>
</comment>
<keyword evidence="5 7" id="KW-0408">Iron</keyword>
<feature type="transmembrane region" description="Helical" evidence="7">
    <location>
        <begin position="58"/>
        <end position="76"/>
    </location>
</feature>
<organism evidence="9 10">
    <name type="scientific">Pseudooceanicola batsensis (strain ATCC BAA-863 / DSM 15984 / KCTC 12145 / HTCC2597)</name>
    <name type="common">Oceanicola batsensis</name>
    <dbReference type="NCBI Taxonomy" id="252305"/>
    <lineage>
        <taxon>Bacteria</taxon>
        <taxon>Pseudomonadati</taxon>
        <taxon>Pseudomonadota</taxon>
        <taxon>Alphaproteobacteria</taxon>
        <taxon>Rhodobacterales</taxon>
        <taxon>Paracoccaceae</taxon>
        <taxon>Pseudooceanicola</taxon>
    </lineage>
</organism>
<evidence type="ECO:0000259" key="8">
    <source>
        <dbReference type="Pfam" id="PF01794"/>
    </source>
</evidence>
<feature type="transmembrane region" description="Helical" evidence="7">
    <location>
        <begin position="21"/>
        <end position="38"/>
    </location>
</feature>
<keyword evidence="10" id="KW-1185">Reference proteome</keyword>
<feature type="transmembrane region" description="Helical" evidence="7">
    <location>
        <begin position="182"/>
        <end position="200"/>
    </location>
</feature>
<dbReference type="GO" id="GO:0020037">
    <property type="term" value="F:heme binding"/>
    <property type="evidence" value="ECO:0007669"/>
    <property type="project" value="UniProtKB-UniRule"/>
</dbReference>
<keyword evidence="7" id="KW-0249">Electron transport</keyword>
<sequence length="205" mass="23271">MSLKDRLAQPVNQTLRRIPSWPLYIVGAIPPVWLFVAGLTGGLGVDPVKAMEHQMGEWALWLIIASLCVTPARRYLGINLIKFRRAIGLLAFFYVLFHFLIWLVLDVQIVSQILADIAKRPYVTVGFAAFLLLIPLAATSNNWSVRKLGPGWRKLHQMVYAAAILGALHFIMLVKGFQLEPYIYMAAILGLLALRLPDWLKRRRR</sequence>
<dbReference type="PANTHER" id="PTHR36964">
    <property type="entry name" value="PROTEIN-METHIONINE-SULFOXIDE REDUCTASE HEME-BINDING SUBUNIT MSRQ"/>
    <property type="match status" value="1"/>
</dbReference>
<dbReference type="InterPro" id="IPR013130">
    <property type="entry name" value="Fe3_Rdtase_TM_dom"/>
</dbReference>
<comment type="similarity">
    <text evidence="7">Belongs to the MsrQ family.</text>
</comment>
<keyword evidence="7" id="KW-1003">Cell membrane</keyword>
<keyword evidence="2 7" id="KW-0813">Transport</keyword>
<dbReference type="RefSeq" id="WP_009806873.1">
    <property type="nucleotide sequence ID" value="NZ_CH724131.1"/>
</dbReference>
<comment type="cofactor">
    <cofactor evidence="7">
        <name>FMN</name>
        <dbReference type="ChEBI" id="CHEBI:58210"/>
    </cofactor>
    <text evidence="7">Binds 1 FMN per subunit.</text>
</comment>
<dbReference type="HAMAP" id="MF_01207">
    <property type="entry name" value="MsrQ"/>
    <property type="match status" value="1"/>
</dbReference>
<accession>A3TY85</accession>
<protein>
    <recommendedName>
        <fullName evidence="7">Protein-methionine-sulfoxide reductase heme-binding subunit MsrQ</fullName>
    </recommendedName>
    <alternativeName>
        <fullName evidence="7">Flavocytochrome MsrQ</fullName>
    </alternativeName>
</protein>
<gene>
    <name evidence="7" type="primary">msrQ</name>
    <name evidence="9" type="ORF">OB2597_13283</name>
</gene>
<evidence type="ECO:0000313" key="9">
    <source>
        <dbReference type="EMBL" id="EAQ03119.1"/>
    </source>
</evidence>
<keyword evidence="7" id="KW-0285">Flavoprotein</keyword>
<dbReference type="HOGENOM" id="CLU_080662_2_0_5"/>
<comment type="subunit">
    <text evidence="7">Heterodimer of a catalytic subunit (MsrP) and a heme-binding subunit (MsrQ).</text>
</comment>
<evidence type="ECO:0000256" key="2">
    <source>
        <dbReference type="ARBA" id="ARBA00022448"/>
    </source>
</evidence>
<evidence type="ECO:0000256" key="5">
    <source>
        <dbReference type="ARBA" id="ARBA00023004"/>
    </source>
</evidence>
<dbReference type="PANTHER" id="PTHR36964:SF1">
    <property type="entry name" value="PROTEIN-METHIONINE-SULFOXIDE REDUCTASE HEME-BINDING SUBUNIT MSRQ"/>
    <property type="match status" value="1"/>
</dbReference>